<dbReference type="Pfam" id="PF04542">
    <property type="entry name" value="Sigma70_r2"/>
    <property type="match status" value="1"/>
</dbReference>
<dbReference type="Gene3D" id="1.10.10.10">
    <property type="entry name" value="Winged helix-like DNA-binding domain superfamily/Winged helix DNA-binding domain"/>
    <property type="match status" value="1"/>
</dbReference>
<dbReference type="GO" id="GO:0006950">
    <property type="term" value="P:response to stress"/>
    <property type="evidence" value="ECO:0007669"/>
    <property type="project" value="UniProtKB-ARBA"/>
</dbReference>
<dbReference type="GO" id="GO:0003677">
    <property type="term" value="F:DNA binding"/>
    <property type="evidence" value="ECO:0007669"/>
    <property type="project" value="UniProtKB-KW"/>
</dbReference>
<dbReference type="EMBL" id="JAGYPE020000080">
    <property type="protein sequence ID" value="MCH6269124.1"/>
    <property type="molecule type" value="Genomic_DNA"/>
</dbReference>
<gene>
    <name evidence="9" type="ORF">KHB02_026705</name>
</gene>
<dbReference type="Gene3D" id="1.10.1740.10">
    <property type="match status" value="1"/>
</dbReference>
<dbReference type="InterPro" id="IPR000838">
    <property type="entry name" value="RNA_pol_sigma70_ECF_CS"/>
</dbReference>
<keyword evidence="3 6" id="KW-0731">Sigma factor</keyword>
<organism evidence="9 10">
    <name type="scientific">Neobacillus citreus</name>
    <dbReference type="NCBI Taxonomy" id="2833578"/>
    <lineage>
        <taxon>Bacteria</taxon>
        <taxon>Bacillati</taxon>
        <taxon>Bacillota</taxon>
        <taxon>Bacilli</taxon>
        <taxon>Bacillales</taxon>
        <taxon>Bacillaceae</taxon>
        <taxon>Neobacillus</taxon>
    </lineage>
</organism>
<dbReference type="RefSeq" id="WP_241114120.1">
    <property type="nucleotide sequence ID" value="NZ_JAGYPE020000080.1"/>
</dbReference>
<dbReference type="Proteomes" id="UP000677265">
    <property type="component" value="Unassembled WGS sequence"/>
</dbReference>
<dbReference type="InterPro" id="IPR013324">
    <property type="entry name" value="RNA_pol_sigma_r3/r4-like"/>
</dbReference>
<comment type="caution">
    <text evidence="9">The sequence shown here is derived from an EMBL/GenBank/DDBJ whole genome shotgun (WGS) entry which is preliminary data.</text>
</comment>
<comment type="similarity">
    <text evidence="1 6">Belongs to the sigma-70 factor family. ECF subfamily.</text>
</comment>
<keyword evidence="2 6" id="KW-0805">Transcription regulation</keyword>
<dbReference type="SUPFAM" id="SSF88946">
    <property type="entry name" value="Sigma2 domain of RNA polymerase sigma factors"/>
    <property type="match status" value="1"/>
</dbReference>
<evidence type="ECO:0000256" key="4">
    <source>
        <dbReference type="ARBA" id="ARBA00023125"/>
    </source>
</evidence>
<sequence>MYRILLKIILNKREREMNAVNFNEVYSKHAKRLYYIAYQYTRDEFLAEDIVQESFLKAYRKLDTVEDNGKLGAWLSAITTRTAIDFLRSEKRRHWTPMDYAELEPLHCVGASSGSSTEEAAVIRLFQEEIGDSIENLSKEFQEVLILKMQYGLKETEIASRLNLKSATVKTRLYRARKQLRQILAAG</sequence>
<evidence type="ECO:0000313" key="10">
    <source>
        <dbReference type="Proteomes" id="UP000677265"/>
    </source>
</evidence>
<dbReference type="InterPro" id="IPR039425">
    <property type="entry name" value="RNA_pol_sigma-70-like"/>
</dbReference>
<dbReference type="GO" id="GO:0016987">
    <property type="term" value="F:sigma factor activity"/>
    <property type="evidence" value="ECO:0007669"/>
    <property type="project" value="UniProtKB-KW"/>
</dbReference>
<dbReference type="NCBIfam" id="TIGR02937">
    <property type="entry name" value="sigma70-ECF"/>
    <property type="match status" value="1"/>
</dbReference>
<dbReference type="InterPro" id="IPR036388">
    <property type="entry name" value="WH-like_DNA-bd_sf"/>
</dbReference>
<keyword evidence="5 6" id="KW-0804">Transcription</keyword>
<feature type="domain" description="RNA polymerase sigma factor 70 region 4 type 2" evidence="8">
    <location>
        <begin position="128"/>
        <end position="180"/>
    </location>
</feature>
<accession>A0A9J6MZV3</accession>
<dbReference type="InterPro" id="IPR014284">
    <property type="entry name" value="RNA_pol_sigma-70_dom"/>
</dbReference>
<evidence type="ECO:0000259" key="7">
    <source>
        <dbReference type="Pfam" id="PF04542"/>
    </source>
</evidence>
<proteinExistence type="inferred from homology"/>
<evidence type="ECO:0000259" key="8">
    <source>
        <dbReference type="Pfam" id="PF08281"/>
    </source>
</evidence>
<dbReference type="PROSITE" id="PS01063">
    <property type="entry name" value="SIGMA70_ECF"/>
    <property type="match status" value="1"/>
</dbReference>
<evidence type="ECO:0000256" key="6">
    <source>
        <dbReference type="RuleBase" id="RU000716"/>
    </source>
</evidence>
<dbReference type="AlphaFoldDB" id="A0A9J6MZV3"/>
<evidence type="ECO:0000256" key="5">
    <source>
        <dbReference type="ARBA" id="ARBA00023163"/>
    </source>
</evidence>
<name>A0A9J6MZV3_9BACI</name>
<dbReference type="InterPro" id="IPR007627">
    <property type="entry name" value="RNA_pol_sigma70_r2"/>
</dbReference>
<evidence type="ECO:0000313" key="9">
    <source>
        <dbReference type="EMBL" id="MCH6269124.1"/>
    </source>
</evidence>
<dbReference type="InterPro" id="IPR013325">
    <property type="entry name" value="RNA_pol_sigma_r2"/>
</dbReference>
<dbReference type="CDD" id="cd06171">
    <property type="entry name" value="Sigma70_r4"/>
    <property type="match status" value="1"/>
</dbReference>
<dbReference type="SUPFAM" id="SSF88659">
    <property type="entry name" value="Sigma3 and sigma4 domains of RNA polymerase sigma factors"/>
    <property type="match status" value="1"/>
</dbReference>
<evidence type="ECO:0000256" key="2">
    <source>
        <dbReference type="ARBA" id="ARBA00023015"/>
    </source>
</evidence>
<dbReference type="PANTHER" id="PTHR43133">
    <property type="entry name" value="RNA POLYMERASE ECF-TYPE SIGMA FACTO"/>
    <property type="match status" value="1"/>
</dbReference>
<keyword evidence="10" id="KW-1185">Reference proteome</keyword>
<protein>
    <recommendedName>
        <fullName evidence="6">RNA polymerase sigma factor</fullName>
    </recommendedName>
</protein>
<reference evidence="9 10" key="1">
    <citation type="submission" date="2022-03" db="EMBL/GenBank/DDBJ databases">
        <title>Novel Bacillus species.</title>
        <authorList>
            <person name="Liu G."/>
        </authorList>
    </citation>
    <scope>NUCLEOTIDE SEQUENCE [LARGE SCALE GENOMIC DNA]</scope>
    <source>
        <strain evidence="9 10">FJAT-50051</strain>
    </source>
</reference>
<dbReference type="Pfam" id="PF08281">
    <property type="entry name" value="Sigma70_r4_2"/>
    <property type="match status" value="1"/>
</dbReference>
<evidence type="ECO:0000256" key="3">
    <source>
        <dbReference type="ARBA" id="ARBA00023082"/>
    </source>
</evidence>
<dbReference type="PANTHER" id="PTHR43133:SF51">
    <property type="entry name" value="RNA POLYMERASE SIGMA FACTOR"/>
    <property type="match status" value="1"/>
</dbReference>
<dbReference type="GO" id="GO:0006352">
    <property type="term" value="P:DNA-templated transcription initiation"/>
    <property type="evidence" value="ECO:0007669"/>
    <property type="project" value="InterPro"/>
</dbReference>
<dbReference type="InterPro" id="IPR013249">
    <property type="entry name" value="RNA_pol_sigma70_r4_t2"/>
</dbReference>
<feature type="domain" description="RNA polymerase sigma-70 region 2" evidence="7">
    <location>
        <begin position="26"/>
        <end position="93"/>
    </location>
</feature>
<evidence type="ECO:0000256" key="1">
    <source>
        <dbReference type="ARBA" id="ARBA00010641"/>
    </source>
</evidence>
<keyword evidence="4 6" id="KW-0238">DNA-binding</keyword>